<accession>A0A1Y6LYE6</accession>
<dbReference type="Proteomes" id="UP000215453">
    <property type="component" value="Chromosome 12"/>
</dbReference>
<gene>
    <name evidence="2" type="ORF">ZT1A5_G10862</name>
</gene>
<dbReference type="EMBL" id="LT882687">
    <property type="protein sequence ID" value="SMY29414.1"/>
    <property type="molecule type" value="Genomic_DNA"/>
</dbReference>
<feature type="region of interest" description="Disordered" evidence="1">
    <location>
        <begin position="1"/>
        <end position="41"/>
    </location>
</feature>
<evidence type="ECO:0000313" key="2">
    <source>
        <dbReference type="EMBL" id="SMY29414.1"/>
    </source>
</evidence>
<feature type="region of interest" description="Disordered" evidence="1">
    <location>
        <begin position="108"/>
        <end position="151"/>
    </location>
</feature>
<proteinExistence type="predicted"/>
<reference evidence="2 3" key="1">
    <citation type="submission" date="2016-10" db="EMBL/GenBank/DDBJ databases">
        <authorList>
            <person name="Varghese N."/>
        </authorList>
    </citation>
    <scope>NUCLEOTIDE SEQUENCE [LARGE SCALE GENOMIC DNA]</scope>
</reference>
<protein>
    <submittedName>
        <fullName evidence="2">Uncharacterized protein</fullName>
    </submittedName>
</protein>
<feature type="compositionally biased region" description="Basic and acidic residues" evidence="1">
    <location>
        <begin position="126"/>
        <end position="151"/>
    </location>
</feature>
<name>A0A1Y6LYE6_ZYMTR</name>
<evidence type="ECO:0000256" key="1">
    <source>
        <dbReference type="SAM" id="MobiDB-lite"/>
    </source>
</evidence>
<organism evidence="2 3">
    <name type="scientific">Zymoseptoria tritici ST99CH_1A5</name>
    <dbReference type="NCBI Taxonomy" id="1276529"/>
    <lineage>
        <taxon>Eukaryota</taxon>
        <taxon>Fungi</taxon>
        <taxon>Dikarya</taxon>
        <taxon>Ascomycota</taxon>
        <taxon>Pezizomycotina</taxon>
        <taxon>Dothideomycetes</taxon>
        <taxon>Dothideomycetidae</taxon>
        <taxon>Mycosphaerellales</taxon>
        <taxon>Mycosphaerellaceae</taxon>
        <taxon>Zymoseptoria</taxon>
    </lineage>
</organism>
<dbReference type="AlphaFoldDB" id="A0A1Y6LYE6"/>
<sequence length="287" mass="32303">MSSKWLNQRAAAMVASNSRRNPKSNPPPPRPATIAPARTMSSTKQMNALLLVEAYFDAETAHHDYLDSDESQYPRDSAPPTRLAYIAAKLAVLNDPAARAELESIEAASSLPNPAGSAGGKRKRRDSGDPDPRKLRRVRFAEDEEHRAEEDYREAHLFDRSQPMFYQPGRWACPDEEGWEGSEERVDAHFGGDSLNERGEMDEQWDLWEEDEAQQEEDRLAAQMRGGDKDLEFGEAGKEEVDDATIDLLDDIDIENLSEAELYALSAAVEKRLEAARREVELQDEQT</sequence>
<evidence type="ECO:0000313" key="3">
    <source>
        <dbReference type="Proteomes" id="UP000215453"/>
    </source>
</evidence>